<dbReference type="GO" id="GO:0004197">
    <property type="term" value="F:cysteine-type endopeptidase activity"/>
    <property type="evidence" value="ECO:0007669"/>
    <property type="project" value="InterPro"/>
</dbReference>
<evidence type="ECO:0000256" key="5">
    <source>
        <dbReference type="ARBA" id="ARBA00022807"/>
    </source>
</evidence>
<dbReference type="Gene3D" id="3.40.50.1460">
    <property type="match status" value="1"/>
</dbReference>
<dbReference type="InterPro" id="IPR001096">
    <property type="entry name" value="Peptidase_C13"/>
</dbReference>
<dbReference type="AlphaFoldDB" id="N1QWI2"/>
<proteinExistence type="inferred from homology"/>
<feature type="active site" description="Nucleophile" evidence="8">
    <location>
        <position position="226"/>
    </location>
</feature>
<keyword evidence="5" id="KW-0788">Thiol protease</keyword>
<name>N1QWI2_AEGTA</name>
<keyword evidence="3" id="KW-0732">Signal</keyword>
<dbReference type="Gene3D" id="1.10.132.130">
    <property type="match status" value="1"/>
</dbReference>
<evidence type="ECO:0000256" key="6">
    <source>
        <dbReference type="ARBA" id="ARBA00023157"/>
    </source>
</evidence>
<dbReference type="FunFam" id="1.10.132.130:FF:000001">
    <property type="entry name" value="Vacuolar-processing enzyme beta-isozyme"/>
    <property type="match status" value="1"/>
</dbReference>
<dbReference type="PRINTS" id="PR00776">
    <property type="entry name" value="HEMOGLOBNASE"/>
</dbReference>
<dbReference type="InterPro" id="IPR048501">
    <property type="entry name" value="Legum_prodom"/>
</dbReference>
<dbReference type="PANTHER" id="PTHR12000:SF19">
    <property type="entry name" value="VACUOLAR-PROCESSING ENZYME"/>
    <property type="match status" value="1"/>
</dbReference>
<dbReference type="GO" id="GO:0051603">
    <property type="term" value="P:proteolysis involved in protein catabolic process"/>
    <property type="evidence" value="ECO:0007669"/>
    <property type="project" value="InterPro"/>
</dbReference>
<dbReference type="EnsemblPlants" id="EMT15482">
    <property type="protein sequence ID" value="EMT15482"/>
    <property type="gene ID" value="F775_05875"/>
</dbReference>
<keyword evidence="6" id="KW-1015">Disulfide bond</keyword>
<keyword evidence="4" id="KW-0378">Hydrolase</keyword>
<dbReference type="PIRSF" id="PIRSF019663">
    <property type="entry name" value="Legumain"/>
    <property type="match status" value="1"/>
</dbReference>
<evidence type="ECO:0000256" key="1">
    <source>
        <dbReference type="ARBA" id="ARBA00009941"/>
    </source>
</evidence>
<dbReference type="Pfam" id="PF20985">
    <property type="entry name" value="Legum_prodom"/>
    <property type="match status" value="1"/>
</dbReference>
<dbReference type="Pfam" id="PF01650">
    <property type="entry name" value="Peptidase_C13"/>
    <property type="match status" value="1"/>
</dbReference>
<dbReference type="CDD" id="cd21115">
    <property type="entry name" value="legumain_C"/>
    <property type="match status" value="1"/>
</dbReference>
<dbReference type="GO" id="GO:0006624">
    <property type="term" value="P:vacuolar protein processing"/>
    <property type="evidence" value="ECO:0007669"/>
    <property type="project" value="TreeGrafter"/>
</dbReference>
<keyword evidence="2" id="KW-0645">Protease</keyword>
<dbReference type="InterPro" id="IPR046427">
    <property type="entry name" value="Legumain_prodom_sf"/>
</dbReference>
<organism evidence="10">
    <name type="scientific">Aegilops tauschii</name>
    <name type="common">Tausch's goatgrass</name>
    <name type="synonym">Aegilops squarrosa</name>
    <dbReference type="NCBI Taxonomy" id="37682"/>
    <lineage>
        <taxon>Eukaryota</taxon>
        <taxon>Viridiplantae</taxon>
        <taxon>Streptophyta</taxon>
        <taxon>Embryophyta</taxon>
        <taxon>Tracheophyta</taxon>
        <taxon>Spermatophyta</taxon>
        <taxon>Magnoliopsida</taxon>
        <taxon>Liliopsida</taxon>
        <taxon>Poales</taxon>
        <taxon>Poaceae</taxon>
        <taxon>BOP clade</taxon>
        <taxon>Pooideae</taxon>
        <taxon>Triticodae</taxon>
        <taxon>Triticeae</taxon>
        <taxon>Triticinae</taxon>
        <taxon>Aegilops</taxon>
    </lineage>
</organism>
<dbReference type="FunFam" id="3.40.50.1460:FF:000005">
    <property type="entry name" value="Vacuolar-processing enzyme beta-isozyme"/>
    <property type="match status" value="1"/>
</dbReference>
<evidence type="ECO:0000313" key="10">
    <source>
        <dbReference type="EnsemblPlants" id="EMT15482"/>
    </source>
</evidence>
<evidence type="ECO:0000256" key="4">
    <source>
        <dbReference type="ARBA" id="ARBA00022801"/>
    </source>
</evidence>
<dbReference type="InterPro" id="IPR043577">
    <property type="entry name" value="AE"/>
</dbReference>
<feature type="domain" description="Legumain prodomain" evidence="9">
    <location>
        <begin position="355"/>
        <end position="446"/>
    </location>
</feature>
<comment type="similarity">
    <text evidence="1">Belongs to the peptidase C13 family.</text>
</comment>
<protein>
    <submittedName>
        <fullName evidence="10">Vacuolar-processing enzyme</fullName>
    </submittedName>
</protein>
<sequence>MGRLHCFPLLQLLIMQSQWAGLPPGGLPVPPLEQDDGGTRWAVLIAGSNGYDNYRHQDCYNDLWGSLLTGFDLQGRILNSRANVCHAYQILKTGGLKEENIVVFMYDDIAGNPENPRPGVIINHPKGGDVYAGVPKDYTGDDVNVNNFVAALLGDRSRLTGTGSGKVILSGPNDHVFVYYADHGGPGILGMPNGEFLYAKQLVQTLEKKYSGGAGYKSLVIYVESCEAGTIFDGLLPRDIAVYATTASNSTEFSYAAYCPDDDEPSEFHTCLGDLYSVAWMEDSETHNLRVESLKEQLERVRNRTGTHSHVMEYGDLDISAQKVHAFMGTNPANDNITVADLRVQPSAERELPRDTMARRAEEDRRFDLISSFLLGSEKGHALTAGRLAGQPLVDDWRCLETMVSSYEDHCGPLSTYGRKYLRVLASVCNAGIPEEVMAKAASQLCWILPFSHYDDFNFIAFINLYWFGAILLFAFLVSQTLHLCLTCVVLFKEHQKKAFELRQMNQSVKKNLSLGTEAFWLEQQRKSRVGFCARYDTKKMVANIGTIHVDLWDSNPELSGN</sequence>
<evidence type="ECO:0000256" key="2">
    <source>
        <dbReference type="ARBA" id="ARBA00022670"/>
    </source>
</evidence>
<dbReference type="GO" id="GO:0005773">
    <property type="term" value="C:vacuole"/>
    <property type="evidence" value="ECO:0007669"/>
    <property type="project" value="GOC"/>
</dbReference>
<dbReference type="PIRSF" id="PIRSF500139">
    <property type="entry name" value="AE"/>
    <property type="match status" value="1"/>
</dbReference>
<accession>N1QWI2</accession>
<evidence type="ECO:0000256" key="3">
    <source>
        <dbReference type="ARBA" id="ARBA00022729"/>
    </source>
</evidence>
<dbReference type="PANTHER" id="PTHR12000">
    <property type="entry name" value="HEMOGLOBINASE FAMILY MEMBER"/>
    <property type="match status" value="1"/>
</dbReference>
<keyword evidence="7" id="KW-0325">Glycoprotein</keyword>
<feature type="active site" evidence="8">
    <location>
        <position position="183"/>
    </location>
</feature>
<reference evidence="10" key="1">
    <citation type="submission" date="2015-06" db="UniProtKB">
        <authorList>
            <consortium name="EnsemblPlants"/>
        </authorList>
    </citation>
    <scope>IDENTIFICATION</scope>
</reference>
<evidence type="ECO:0000256" key="8">
    <source>
        <dbReference type="PIRSR" id="PIRSR019663-1"/>
    </source>
</evidence>
<evidence type="ECO:0000259" key="9">
    <source>
        <dbReference type="Pfam" id="PF20985"/>
    </source>
</evidence>
<evidence type="ECO:0000256" key="7">
    <source>
        <dbReference type="ARBA" id="ARBA00023180"/>
    </source>
</evidence>